<evidence type="ECO:0000313" key="8">
    <source>
        <dbReference type="EMBL" id="KYH31817.1"/>
    </source>
</evidence>
<dbReference type="InterPro" id="IPR028909">
    <property type="entry name" value="bL21-like"/>
</dbReference>
<evidence type="ECO:0000256" key="6">
    <source>
        <dbReference type="HAMAP-Rule" id="MF_01363"/>
    </source>
</evidence>
<dbReference type="PATRIC" id="fig|1122241.3.peg.2087"/>
<comment type="caution">
    <text evidence="8">The sequence shown here is derived from an EMBL/GenBank/DDBJ whole genome shotgun (WGS) entry which is preliminary data.</text>
</comment>
<dbReference type="GO" id="GO:0006412">
    <property type="term" value="P:translation"/>
    <property type="evidence" value="ECO:0007669"/>
    <property type="project" value="UniProtKB-UniRule"/>
</dbReference>
<dbReference type="PANTHER" id="PTHR21349:SF0">
    <property type="entry name" value="LARGE RIBOSOMAL SUBUNIT PROTEIN BL21M"/>
    <property type="match status" value="1"/>
</dbReference>
<dbReference type="Proteomes" id="UP000075670">
    <property type="component" value="Unassembled WGS sequence"/>
</dbReference>
<proteinExistence type="inferred from homology"/>
<dbReference type="PROSITE" id="PS01169">
    <property type="entry name" value="RIBOSOMAL_L21"/>
    <property type="match status" value="1"/>
</dbReference>
<dbReference type="GO" id="GO:0003735">
    <property type="term" value="F:structural constituent of ribosome"/>
    <property type="evidence" value="ECO:0007669"/>
    <property type="project" value="InterPro"/>
</dbReference>
<keyword evidence="3 6" id="KW-0694">RNA-binding</keyword>
<dbReference type="GO" id="GO:0005737">
    <property type="term" value="C:cytoplasm"/>
    <property type="evidence" value="ECO:0007669"/>
    <property type="project" value="UniProtKB-ARBA"/>
</dbReference>
<dbReference type="SUPFAM" id="SSF141091">
    <property type="entry name" value="L21p-like"/>
    <property type="match status" value="1"/>
</dbReference>
<comment type="similarity">
    <text evidence="1 6 7">Belongs to the bacterial ribosomal protein bL21 family.</text>
</comment>
<dbReference type="Pfam" id="PF00829">
    <property type="entry name" value="Ribosomal_L21p"/>
    <property type="match status" value="1"/>
</dbReference>
<dbReference type="AlphaFoldDB" id="A0A151AWM4"/>
<protein>
    <recommendedName>
        <fullName evidence="6">Large ribosomal subunit protein bL21</fullName>
    </recommendedName>
</protein>
<keyword evidence="9" id="KW-1185">Reference proteome</keyword>
<dbReference type="InterPro" id="IPR018258">
    <property type="entry name" value="Ribosomal_bL21_CS"/>
</dbReference>
<reference evidence="8 9" key="1">
    <citation type="submission" date="2016-02" db="EMBL/GenBank/DDBJ databases">
        <title>Genome sequence of Moorella mulderi DSM 14980.</title>
        <authorList>
            <person name="Poehlein A."/>
            <person name="Daniel R."/>
        </authorList>
    </citation>
    <scope>NUCLEOTIDE SEQUENCE [LARGE SCALE GENOMIC DNA]</scope>
    <source>
        <strain evidence="8 9">DSM 14980</strain>
    </source>
</reference>
<evidence type="ECO:0000256" key="1">
    <source>
        <dbReference type="ARBA" id="ARBA00008563"/>
    </source>
</evidence>
<gene>
    <name evidence="6 8" type="primary">rplU</name>
    <name evidence="8" type="ORF">MOMUL_19600</name>
</gene>
<evidence type="ECO:0000313" key="9">
    <source>
        <dbReference type="Proteomes" id="UP000075670"/>
    </source>
</evidence>
<comment type="subunit">
    <text evidence="6">Part of the 50S ribosomal subunit. Contacts protein L20.</text>
</comment>
<sequence length="104" mass="11629">MYAIIMTGGKQYRVSEGDVLRVEKLPVAAGEKVVLDKVLAVGEGADLQVGTPYVNGARVTATVEAQGKGKKIIVFKYKPKKNYRRKQGHRQPYTRLRIEKIEVQ</sequence>
<dbReference type="HAMAP" id="MF_01363">
    <property type="entry name" value="Ribosomal_bL21"/>
    <property type="match status" value="1"/>
</dbReference>
<evidence type="ECO:0000256" key="7">
    <source>
        <dbReference type="RuleBase" id="RU000562"/>
    </source>
</evidence>
<comment type="function">
    <text evidence="6 7">This protein binds to 23S rRNA in the presence of protein L20.</text>
</comment>
<accession>A0A151AWM4</accession>
<organism evidence="8 9">
    <name type="scientific">Moorella mulderi DSM 14980</name>
    <dbReference type="NCBI Taxonomy" id="1122241"/>
    <lineage>
        <taxon>Bacteria</taxon>
        <taxon>Bacillati</taxon>
        <taxon>Bacillota</taxon>
        <taxon>Clostridia</taxon>
        <taxon>Neomoorellales</taxon>
        <taxon>Neomoorellaceae</taxon>
        <taxon>Neomoorella</taxon>
    </lineage>
</organism>
<dbReference type="PANTHER" id="PTHR21349">
    <property type="entry name" value="50S RIBOSOMAL PROTEIN L21"/>
    <property type="match status" value="1"/>
</dbReference>
<keyword evidence="5 6" id="KW-0687">Ribonucleoprotein</keyword>
<keyword evidence="4 6" id="KW-0689">Ribosomal protein</keyword>
<dbReference type="GO" id="GO:1990904">
    <property type="term" value="C:ribonucleoprotein complex"/>
    <property type="evidence" value="ECO:0007669"/>
    <property type="project" value="UniProtKB-KW"/>
</dbReference>
<evidence type="ECO:0000256" key="4">
    <source>
        <dbReference type="ARBA" id="ARBA00022980"/>
    </source>
</evidence>
<dbReference type="InterPro" id="IPR036164">
    <property type="entry name" value="bL21-like_sf"/>
</dbReference>
<dbReference type="InterPro" id="IPR001787">
    <property type="entry name" value="Ribosomal_bL21"/>
</dbReference>
<dbReference type="GO" id="GO:0005840">
    <property type="term" value="C:ribosome"/>
    <property type="evidence" value="ECO:0007669"/>
    <property type="project" value="UniProtKB-KW"/>
</dbReference>
<dbReference type="NCBIfam" id="TIGR00061">
    <property type="entry name" value="L21"/>
    <property type="match status" value="1"/>
</dbReference>
<dbReference type="OrthoDB" id="9813334at2"/>
<dbReference type="GO" id="GO:0019843">
    <property type="term" value="F:rRNA binding"/>
    <property type="evidence" value="ECO:0007669"/>
    <property type="project" value="UniProtKB-UniRule"/>
</dbReference>
<name>A0A151AWM4_9FIRM</name>
<dbReference type="RefSeq" id="WP_062284476.1">
    <property type="nucleotide sequence ID" value="NZ_LTBC01000007.1"/>
</dbReference>
<evidence type="ECO:0000256" key="2">
    <source>
        <dbReference type="ARBA" id="ARBA00022730"/>
    </source>
</evidence>
<dbReference type="EMBL" id="LTBC01000007">
    <property type="protein sequence ID" value="KYH31817.1"/>
    <property type="molecule type" value="Genomic_DNA"/>
</dbReference>
<evidence type="ECO:0000256" key="5">
    <source>
        <dbReference type="ARBA" id="ARBA00023274"/>
    </source>
</evidence>
<evidence type="ECO:0000256" key="3">
    <source>
        <dbReference type="ARBA" id="ARBA00022884"/>
    </source>
</evidence>
<keyword evidence="2 6" id="KW-0699">rRNA-binding</keyword>